<evidence type="ECO:0000256" key="6">
    <source>
        <dbReference type="ARBA" id="ARBA00022989"/>
    </source>
</evidence>
<gene>
    <name evidence="10" type="ORF">CXF42_00410</name>
</gene>
<feature type="transmembrane region" description="Helical" evidence="8">
    <location>
        <begin position="207"/>
        <end position="226"/>
    </location>
</feature>
<keyword evidence="11" id="KW-1185">Reference proteome</keyword>
<evidence type="ECO:0000259" key="9">
    <source>
        <dbReference type="PROSITE" id="PS50850"/>
    </source>
</evidence>
<feature type="transmembrane region" description="Helical" evidence="8">
    <location>
        <begin position="157"/>
        <end position="176"/>
    </location>
</feature>
<dbReference type="NCBIfam" id="TIGR00710">
    <property type="entry name" value="efflux_Bcr_CflA"/>
    <property type="match status" value="1"/>
</dbReference>
<protein>
    <submittedName>
        <fullName evidence="10">Bcr/CflA family drug resistance efflux transporter</fullName>
    </submittedName>
</protein>
<proteinExistence type="inferred from homology"/>
<feature type="transmembrane region" description="Helical" evidence="8">
    <location>
        <begin position="96"/>
        <end position="117"/>
    </location>
</feature>
<feature type="transmembrane region" description="Helical" evidence="8">
    <location>
        <begin position="339"/>
        <end position="360"/>
    </location>
</feature>
<reference evidence="10 11" key="1">
    <citation type="submission" date="2018-01" db="EMBL/GenBank/DDBJ databases">
        <title>Twenty Corynebacterium bovis Genomes.</title>
        <authorList>
            <person name="Gulvik C.A."/>
        </authorList>
    </citation>
    <scope>NUCLEOTIDE SEQUENCE [LARGE SCALE GENOMIC DNA]</scope>
    <source>
        <strain evidence="10 11">16-2004</strain>
    </source>
</reference>
<comment type="subcellular location">
    <subcellularLocation>
        <location evidence="1">Cell membrane</location>
        <topology evidence="1">Multi-pass membrane protein</topology>
    </subcellularLocation>
</comment>
<dbReference type="GO" id="GO:1990961">
    <property type="term" value="P:xenobiotic detoxification by transmembrane export across the plasma membrane"/>
    <property type="evidence" value="ECO:0007669"/>
    <property type="project" value="InterPro"/>
</dbReference>
<feature type="transmembrane region" description="Helical" evidence="8">
    <location>
        <begin position="238"/>
        <end position="261"/>
    </location>
</feature>
<dbReference type="PANTHER" id="PTHR23502:SF132">
    <property type="entry name" value="POLYAMINE TRANSPORTER 2-RELATED"/>
    <property type="match status" value="1"/>
</dbReference>
<evidence type="ECO:0000256" key="4">
    <source>
        <dbReference type="ARBA" id="ARBA00022475"/>
    </source>
</evidence>
<sequence length="394" mass="39313">MPLGLLAGIALLAAGGPLGTDMYLSTLPAIARDLDAADAVTQLSITAFMLGMGVGQVVVGPVSDRVGRHRLLVVGAVAGVVGSVACALSPHIAVLILARLVQGAAGGTGVVLGRAVIADLVSGAAAARAFSVMMLIIGLGPVAAPVIGGVLGGAVGWRGIFALLAVVAVGQFVVAWRMPETLPPERRFGGSLGMTYRRMGQLLARRAFMGQTLCFALGFGTMFSFISGSSFVMQEQLGMSPLGFSLVFAVNAAALIVGNIVTMRIVGRTGPRVLQTVAMGLQVVGVVALLLVALSHPGPGGGSVAAVLGCTLVVTLGSSLNFGNTTSIAQGMAADRAGAASAVLGGMQFLVAGIVSPLVGLGEDSLLTMAVVMAVCSAGAVSGVVLSRTAREAR</sequence>
<feature type="transmembrane region" description="Helical" evidence="8">
    <location>
        <begin position="273"/>
        <end position="294"/>
    </location>
</feature>
<dbReference type="InterPro" id="IPR020846">
    <property type="entry name" value="MFS_dom"/>
</dbReference>
<dbReference type="InterPro" id="IPR036259">
    <property type="entry name" value="MFS_trans_sf"/>
</dbReference>
<keyword evidence="7 8" id="KW-0472">Membrane</keyword>
<evidence type="ECO:0000256" key="1">
    <source>
        <dbReference type="ARBA" id="ARBA00004651"/>
    </source>
</evidence>
<dbReference type="EMBL" id="PQNQ01000001">
    <property type="protein sequence ID" value="RRQ05744.1"/>
    <property type="molecule type" value="Genomic_DNA"/>
</dbReference>
<keyword evidence="5 8" id="KW-0812">Transmembrane</keyword>
<comment type="caution">
    <text evidence="10">The sequence shown here is derived from an EMBL/GenBank/DDBJ whole genome shotgun (WGS) entry which is preliminary data.</text>
</comment>
<keyword evidence="4" id="KW-1003">Cell membrane</keyword>
<accession>A0A3R8QM00</accession>
<dbReference type="Pfam" id="PF07690">
    <property type="entry name" value="MFS_1"/>
    <property type="match status" value="1"/>
</dbReference>
<dbReference type="AlphaFoldDB" id="A0A3R8QM00"/>
<keyword evidence="3" id="KW-0813">Transport</keyword>
<organism evidence="10 11">
    <name type="scientific">Corynebacterium bovis</name>
    <dbReference type="NCBI Taxonomy" id="36808"/>
    <lineage>
        <taxon>Bacteria</taxon>
        <taxon>Bacillati</taxon>
        <taxon>Actinomycetota</taxon>
        <taxon>Actinomycetes</taxon>
        <taxon>Mycobacteriales</taxon>
        <taxon>Corynebacteriaceae</taxon>
        <taxon>Corynebacterium</taxon>
    </lineage>
</organism>
<feature type="transmembrane region" description="Helical" evidence="8">
    <location>
        <begin position="300"/>
        <end position="318"/>
    </location>
</feature>
<feature type="transmembrane region" description="Helical" evidence="8">
    <location>
        <begin position="39"/>
        <end position="59"/>
    </location>
</feature>
<evidence type="ECO:0000313" key="10">
    <source>
        <dbReference type="EMBL" id="RRQ05744.1"/>
    </source>
</evidence>
<feature type="transmembrane region" description="Helical" evidence="8">
    <location>
        <begin position="129"/>
        <end position="151"/>
    </location>
</feature>
<dbReference type="SUPFAM" id="SSF103473">
    <property type="entry name" value="MFS general substrate transporter"/>
    <property type="match status" value="1"/>
</dbReference>
<evidence type="ECO:0000256" key="8">
    <source>
        <dbReference type="SAM" id="Phobius"/>
    </source>
</evidence>
<name>A0A3R8QM00_9CORY</name>
<feature type="transmembrane region" description="Helical" evidence="8">
    <location>
        <begin position="366"/>
        <end position="386"/>
    </location>
</feature>
<dbReference type="Gene3D" id="1.20.1720.10">
    <property type="entry name" value="Multidrug resistance protein D"/>
    <property type="match status" value="1"/>
</dbReference>
<keyword evidence="6 8" id="KW-1133">Transmembrane helix</keyword>
<dbReference type="InterPro" id="IPR011701">
    <property type="entry name" value="MFS"/>
</dbReference>
<dbReference type="PANTHER" id="PTHR23502">
    <property type="entry name" value="MAJOR FACILITATOR SUPERFAMILY"/>
    <property type="match status" value="1"/>
</dbReference>
<dbReference type="GO" id="GO:0005886">
    <property type="term" value="C:plasma membrane"/>
    <property type="evidence" value="ECO:0007669"/>
    <property type="project" value="UniProtKB-SubCell"/>
</dbReference>
<dbReference type="PROSITE" id="PS50850">
    <property type="entry name" value="MFS"/>
    <property type="match status" value="1"/>
</dbReference>
<feature type="domain" description="Major facilitator superfamily (MFS) profile" evidence="9">
    <location>
        <begin position="1"/>
        <end position="391"/>
    </location>
</feature>
<evidence type="ECO:0000313" key="11">
    <source>
        <dbReference type="Proteomes" id="UP000278422"/>
    </source>
</evidence>
<dbReference type="Proteomes" id="UP000278422">
    <property type="component" value="Unassembled WGS sequence"/>
</dbReference>
<dbReference type="InterPro" id="IPR004812">
    <property type="entry name" value="Efflux_drug-R_Bcr/CmlA"/>
</dbReference>
<evidence type="ECO:0000256" key="5">
    <source>
        <dbReference type="ARBA" id="ARBA00022692"/>
    </source>
</evidence>
<comment type="similarity">
    <text evidence="2">Belongs to the major facilitator superfamily. Bcr/CmlA family.</text>
</comment>
<evidence type="ECO:0000256" key="2">
    <source>
        <dbReference type="ARBA" id="ARBA00006236"/>
    </source>
</evidence>
<dbReference type="GO" id="GO:0042910">
    <property type="term" value="F:xenobiotic transmembrane transporter activity"/>
    <property type="evidence" value="ECO:0007669"/>
    <property type="project" value="InterPro"/>
</dbReference>
<feature type="transmembrane region" description="Helical" evidence="8">
    <location>
        <begin position="71"/>
        <end position="90"/>
    </location>
</feature>
<evidence type="ECO:0000256" key="7">
    <source>
        <dbReference type="ARBA" id="ARBA00023136"/>
    </source>
</evidence>
<evidence type="ECO:0000256" key="3">
    <source>
        <dbReference type="ARBA" id="ARBA00022448"/>
    </source>
</evidence>